<dbReference type="EMBL" id="MFAF01000012">
    <property type="protein sequence ID" value="OGD79386.1"/>
    <property type="molecule type" value="Genomic_DNA"/>
</dbReference>
<reference evidence="2 3" key="1">
    <citation type="journal article" date="2016" name="Nat. Commun.">
        <title>Thousands of microbial genomes shed light on interconnected biogeochemical processes in an aquifer system.</title>
        <authorList>
            <person name="Anantharaman K."/>
            <person name="Brown C.T."/>
            <person name="Hug L.A."/>
            <person name="Sharon I."/>
            <person name="Castelle C.J."/>
            <person name="Probst A.J."/>
            <person name="Thomas B.C."/>
            <person name="Singh A."/>
            <person name="Wilkins M.J."/>
            <person name="Karaoz U."/>
            <person name="Brodie E.L."/>
            <person name="Williams K.H."/>
            <person name="Hubbard S.S."/>
            <person name="Banfield J.F."/>
        </authorList>
    </citation>
    <scope>NUCLEOTIDE SEQUENCE [LARGE SCALE GENOMIC DNA]</scope>
</reference>
<evidence type="ECO:0008006" key="4">
    <source>
        <dbReference type="Google" id="ProtNLM"/>
    </source>
</evidence>
<dbReference type="AlphaFoldDB" id="A0A1F5FIF0"/>
<organism evidence="2 3">
    <name type="scientific">Candidatus Coatesbacteria bacterium RBG_13_66_14</name>
    <dbReference type="NCBI Taxonomy" id="1817816"/>
    <lineage>
        <taxon>Bacteria</taxon>
        <taxon>Candidatus Coatesiibacteriota</taxon>
    </lineage>
</organism>
<feature type="chain" id="PRO_5009518596" description="Gingipain domain-containing protein" evidence="1">
    <location>
        <begin position="19"/>
        <end position="238"/>
    </location>
</feature>
<evidence type="ECO:0000313" key="2">
    <source>
        <dbReference type="EMBL" id="OGD79386.1"/>
    </source>
</evidence>
<dbReference type="STRING" id="1817816.A2Y64_08965"/>
<name>A0A1F5FIF0_9BACT</name>
<sequence>MPKKILPLLLLLPALASADEGGLTLCVVPTGTPGILAFFLRHDLPPDPLFRPPCYIAAGGLEESETVLRQIFRAEIRRNLPNRLPLPHAPDVAIGEVEPGAVVERVRALGGPAVLIVTDPGLDNRRETLALELPGVRVMPGVRAGWVGYDARYDPGSLEVYAWEWCDPCRSSGPFGDSFSACGLCSGELGPVPPRLVWRDRLGRPRSLEATVEWLTGEELAPQRELWYMLRGRDAEGR</sequence>
<proteinExistence type="predicted"/>
<keyword evidence="1" id="KW-0732">Signal</keyword>
<comment type="caution">
    <text evidence="2">The sequence shown here is derived from an EMBL/GenBank/DDBJ whole genome shotgun (WGS) entry which is preliminary data.</text>
</comment>
<evidence type="ECO:0000313" key="3">
    <source>
        <dbReference type="Proteomes" id="UP000177187"/>
    </source>
</evidence>
<feature type="signal peptide" evidence="1">
    <location>
        <begin position="1"/>
        <end position="18"/>
    </location>
</feature>
<dbReference type="Proteomes" id="UP000177187">
    <property type="component" value="Unassembled WGS sequence"/>
</dbReference>
<evidence type="ECO:0000256" key="1">
    <source>
        <dbReference type="SAM" id="SignalP"/>
    </source>
</evidence>
<accession>A0A1F5FIF0</accession>
<protein>
    <recommendedName>
        <fullName evidence="4">Gingipain domain-containing protein</fullName>
    </recommendedName>
</protein>
<gene>
    <name evidence="2" type="ORF">A2Y64_08965</name>
</gene>